<dbReference type="PANTHER" id="PTHR43244:SF2">
    <property type="entry name" value="CONSERVED HYPOTHETICAL ALANINE AND PROLINE-RICH PROTEIN"/>
    <property type="match status" value="1"/>
</dbReference>
<accession>A0ABN3VKP9</accession>
<dbReference type="Proteomes" id="UP001500979">
    <property type="component" value="Unassembled WGS sequence"/>
</dbReference>
<dbReference type="InterPro" id="IPR011251">
    <property type="entry name" value="Luciferase-like_dom"/>
</dbReference>
<protein>
    <submittedName>
        <fullName evidence="2">TIGR03564 family F420-dependent LLM class oxidoreductase</fullName>
    </submittedName>
</protein>
<feature type="domain" description="Luciferase-like" evidence="1">
    <location>
        <begin position="13"/>
        <end position="256"/>
    </location>
</feature>
<dbReference type="PANTHER" id="PTHR43244">
    <property type="match status" value="1"/>
</dbReference>
<evidence type="ECO:0000259" key="1">
    <source>
        <dbReference type="Pfam" id="PF00296"/>
    </source>
</evidence>
<sequence length="306" mass="31803">MRIGLALDERGRSHESLVDEAGKAAAAGFPAFWLGQHTSWDVLTTLAVAGSAVPGIRLGTAIVPTYPRHPLALAGQALTVQAVTGNRLDLGVGLSHQVVIEGQFGLSFDKPARHLREYLSALGPLLRGESVDFQGETLKAVGEVEVPGARSPSLLVAALGPAMLRVAGELADGTVTMWAGPRTLDTHIVPAITRASAGTPRVVVMVMVCVTGDPSGARDLLGSRLAVAGELPSYRAVLDREGAGGPAEVAVVGDEAAVRRELGRYADAGATEFVAVPFGTAEEQRRTTALLAGINRESCPGSRERP</sequence>
<dbReference type="Pfam" id="PF00296">
    <property type="entry name" value="Bac_luciferase"/>
    <property type="match status" value="1"/>
</dbReference>
<organism evidence="2 3">
    <name type="scientific">Saccharopolyspora taberi</name>
    <dbReference type="NCBI Taxonomy" id="60895"/>
    <lineage>
        <taxon>Bacteria</taxon>
        <taxon>Bacillati</taxon>
        <taxon>Actinomycetota</taxon>
        <taxon>Actinomycetes</taxon>
        <taxon>Pseudonocardiales</taxon>
        <taxon>Pseudonocardiaceae</taxon>
        <taxon>Saccharopolyspora</taxon>
    </lineage>
</organism>
<evidence type="ECO:0000313" key="3">
    <source>
        <dbReference type="Proteomes" id="UP001500979"/>
    </source>
</evidence>
<gene>
    <name evidence="2" type="ORF">GCM10010470_57670</name>
</gene>
<dbReference type="InterPro" id="IPR050564">
    <property type="entry name" value="F420-G6PD/mer"/>
</dbReference>
<reference evidence="2 3" key="1">
    <citation type="journal article" date="2019" name="Int. J. Syst. Evol. Microbiol.">
        <title>The Global Catalogue of Microorganisms (GCM) 10K type strain sequencing project: providing services to taxonomists for standard genome sequencing and annotation.</title>
        <authorList>
            <consortium name="The Broad Institute Genomics Platform"/>
            <consortium name="The Broad Institute Genome Sequencing Center for Infectious Disease"/>
            <person name="Wu L."/>
            <person name="Ma J."/>
        </authorList>
    </citation>
    <scope>NUCLEOTIDE SEQUENCE [LARGE SCALE GENOMIC DNA]</scope>
    <source>
        <strain evidence="2 3">JCM 9383</strain>
    </source>
</reference>
<dbReference type="Gene3D" id="3.20.20.30">
    <property type="entry name" value="Luciferase-like domain"/>
    <property type="match status" value="1"/>
</dbReference>
<dbReference type="InterPro" id="IPR036661">
    <property type="entry name" value="Luciferase-like_sf"/>
</dbReference>
<dbReference type="SUPFAM" id="SSF51679">
    <property type="entry name" value="Bacterial luciferase-like"/>
    <property type="match status" value="1"/>
</dbReference>
<dbReference type="RefSeq" id="WP_344685079.1">
    <property type="nucleotide sequence ID" value="NZ_BAAAUX010000029.1"/>
</dbReference>
<evidence type="ECO:0000313" key="2">
    <source>
        <dbReference type="EMBL" id="GAA2814718.1"/>
    </source>
</evidence>
<comment type="caution">
    <text evidence="2">The sequence shown here is derived from an EMBL/GenBank/DDBJ whole genome shotgun (WGS) entry which is preliminary data.</text>
</comment>
<dbReference type="InterPro" id="IPR019910">
    <property type="entry name" value="Lucif-like_OxRdtase_MSMEG_4879"/>
</dbReference>
<dbReference type="NCBIfam" id="TIGR03564">
    <property type="entry name" value="F420_MSMEG_4879"/>
    <property type="match status" value="1"/>
</dbReference>
<proteinExistence type="predicted"/>
<dbReference type="EMBL" id="BAAAUX010000029">
    <property type="protein sequence ID" value="GAA2814718.1"/>
    <property type="molecule type" value="Genomic_DNA"/>
</dbReference>
<dbReference type="CDD" id="cd01097">
    <property type="entry name" value="Tetrahydromethanopterin_reductase"/>
    <property type="match status" value="1"/>
</dbReference>
<name>A0ABN3VKP9_9PSEU</name>
<keyword evidence="3" id="KW-1185">Reference proteome</keyword>